<dbReference type="Gene3D" id="3.40.50.2300">
    <property type="match status" value="1"/>
</dbReference>
<organism evidence="6">
    <name type="scientific">Thermosporothrix sp. COM3</name>
    <dbReference type="NCBI Taxonomy" id="2490863"/>
    <lineage>
        <taxon>Bacteria</taxon>
        <taxon>Bacillati</taxon>
        <taxon>Chloroflexota</taxon>
        <taxon>Ktedonobacteria</taxon>
        <taxon>Ktedonobacterales</taxon>
        <taxon>Thermosporotrichaceae</taxon>
        <taxon>Thermosporothrix</taxon>
    </lineage>
</organism>
<dbReference type="InterPro" id="IPR011006">
    <property type="entry name" value="CheY-like_superfamily"/>
</dbReference>
<dbReference type="PANTHER" id="PTHR43214">
    <property type="entry name" value="TWO-COMPONENT RESPONSE REGULATOR"/>
    <property type="match status" value="1"/>
</dbReference>
<dbReference type="InterPro" id="IPR001789">
    <property type="entry name" value="Sig_transdc_resp-reg_receiver"/>
</dbReference>
<dbReference type="GO" id="GO:0000160">
    <property type="term" value="P:phosphorelay signal transduction system"/>
    <property type="evidence" value="ECO:0007669"/>
    <property type="project" value="InterPro"/>
</dbReference>
<dbReference type="PRINTS" id="PR00038">
    <property type="entry name" value="HTHLUXR"/>
</dbReference>
<dbReference type="InterPro" id="IPR016032">
    <property type="entry name" value="Sig_transdc_resp-reg_C-effctor"/>
</dbReference>
<keyword evidence="1 3" id="KW-0597">Phosphoprotein</keyword>
<dbReference type="GO" id="GO:0006355">
    <property type="term" value="P:regulation of DNA-templated transcription"/>
    <property type="evidence" value="ECO:0007669"/>
    <property type="project" value="InterPro"/>
</dbReference>
<sequence length="218" mass="24172">MIRLAIVEDHTLVRQALRTLLEQRPDIQVIGEYSDGKQTLAQIPQLQPDVLLLDLLLPDMDGVEIIQQIKKFELPTRIIVLTSHYNDIHILQAVKAGADSCLFKDSSPQELIETISSVAQGKSSIPATVSSRILRAISGQEKSPLNALTPREREVLICLAHGYSNRKIATELVISEPTVRTHITSILTKLQLADRTQAALFALQQGLVRIEDVLGFLD</sequence>
<dbReference type="CDD" id="cd17535">
    <property type="entry name" value="REC_NarL-like"/>
    <property type="match status" value="1"/>
</dbReference>
<gene>
    <name evidence="6" type="ORF">KTC_28380</name>
</gene>
<dbReference type="EMBL" id="AP019376">
    <property type="protein sequence ID" value="BBH88087.1"/>
    <property type="molecule type" value="Genomic_DNA"/>
</dbReference>
<protein>
    <submittedName>
        <fullName evidence="6">DNA-binding response regulator</fullName>
    </submittedName>
</protein>
<proteinExistence type="predicted"/>
<dbReference type="GO" id="GO:0003677">
    <property type="term" value="F:DNA binding"/>
    <property type="evidence" value="ECO:0007669"/>
    <property type="project" value="UniProtKB-KW"/>
</dbReference>
<dbReference type="InterPro" id="IPR058245">
    <property type="entry name" value="NreC/VraR/RcsB-like_REC"/>
</dbReference>
<name>A0A455SHY3_9CHLR</name>
<dbReference type="Pfam" id="PF00072">
    <property type="entry name" value="Response_reg"/>
    <property type="match status" value="1"/>
</dbReference>
<keyword evidence="2 6" id="KW-0238">DNA-binding</keyword>
<feature type="domain" description="HTH luxR-type" evidence="4">
    <location>
        <begin position="141"/>
        <end position="206"/>
    </location>
</feature>
<evidence type="ECO:0000259" key="5">
    <source>
        <dbReference type="PROSITE" id="PS50110"/>
    </source>
</evidence>
<dbReference type="SMART" id="SM00421">
    <property type="entry name" value="HTH_LUXR"/>
    <property type="match status" value="1"/>
</dbReference>
<evidence type="ECO:0000256" key="3">
    <source>
        <dbReference type="PROSITE-ProRule" id="PRU00169"/>
    </source>
</evidence>
<dbReference type="PROSITE" id="PS50110">
    <property type="entry name" value="RESPONSE_REGULATORY"/>
    <property type="match status" value="1"/>
</dbReference>
<evidence type="ECO:0000313" key="6">
    <source>
        <dbReference type="EMBL" id="BBH88087.1"/>
    </source>
</evidence>
<dbReference type="AlphaFoldDB" id="A0A455SHY3"/>
<reference evidence="6" key="1">
    <citation type="submission" date="2018-12" db="EMBL/GenBank/DDBJ databases">
        <title>Novel natural products biosynthetic potential of the class Ktedonobacteria.</title>
        <authorList>
            <person name="Zheng Y."/>
            <person name="Saitou A."/>
            <person name="Wang C.M."/>
            <person name="Toyoda A."/>
            <person name="Minakuchi Y."/>
            <person name="Sekiguchi Y."/>
            <person name="Ueda K."/>
            <person name="Takano H."/>
            <person name="Sakai Y."/>
            <person name="Yokota A."/>
            <person name="Yabe S."/>
        </authorList>
    </citation>
    <scope>NUCLEOTIDE SEQUENCE</scope>
    <source>
        <strain evidence="6">COM3</strain>
    </source>
</reference>
<dbReference type="SMART" id="SM00448">
    <property type="entry name" value="REC"/>
    <property type="match status" value="1"/>
</dbReference>
<accession>A0A455SHY3</accession>
<dbReference type="CDD" id="cd06170">
    <property type="entry name" value="LuxR_C_like"/>
    <property type="match status" value="1"/>
</dbReference>
<feature type="modified residue" description="4-aspartylphosphate" evidence="3">
    <location>
        <position position="54"/>
    </location>
</feature>
<evidence type="ECO:0000256" key="1">
    <source>
        <dbReference type="ARBA" id="ARBA00022553"/>
    </source>
</evidence>
<dbReference type="PROSITE" id="PS50043">
    <property type="entry name" value="HTH_LUXR_2"/>
    <property type="match status" value="1"/>
</dbReference>
<dbReference type="SUPFAM" id="SSF52172">
    <property type="entry name" value="CheY-like"/>
    <property type="match status" value="1"/>
</dbReference>
<dbReference type="PANTHER" id="PTHR43214:SF43">
    <property type="entry name" value="TWO-COMPONENT RESPONSE REGULATOR"/>
    <property type="match status" value="1"/>
</dbReference>
<dbReference type="InterPro" id="IPR039420">
    <property type="entry name" value="WalR-like"/>
</dbReference>
<dbReference type="InterPro" id="IPR000792">
    <property type="entry name" value="Tscrpt_reg_LuxR_C"/>
</dbReference>
<dbReference type="Pfam" id="PF00196">
    <property type="entry name" value="GerE"/>
    <property type="match status" value="1"/>
</dbReference>
<feature type="domain" description="Response regulatory" evidence="5">
    <location>
        <begin position="3"/>
        <end position="119"/>
    </location>
</feature>
<dbReference type="PROSITE" id="PS00622">
    <property type="entry name" value="HTH_LUXR_1"/>
    <property type="match status" value="1"/>
</dbReference>
<dbReference type="SUPFAM" id="SSF46894">
    <property type="entry name" value="C-terminal effector domain of the bipartite response regulators"/>
    <property type="match status" value="1"/>
</dbReference>
<evidence type="ECO:0000256" key="2">
    <source>
        <dbReference type="ARBA" id="ARBA00023125"/>
    </source>
</evidence>
<evidence type="ECO:0000259" key="4">
    <source>
        <dbReference type="PROSITE" id="PS50043"/>
    </source>
</evidence>